<dbReference type="InterPro" id="IPR029016">
    <property type="entry name" value="GAF-like_dom_sf"/>
</dbReference>
<dbReference type="InterPro" id="IPR002197">
    <property type="entry name" value="HTH_Fis"/>
</dbReference>
<dbReference type="Pfam" id="PF02954">
    <property type="entry name" value="HTH_8"/>
    <property type="match status" value="1"/>
</dbReference>
<keyword evidence="2" id="KW-0067">ATP-binding</keyword>
<dbReference type="OrthoDB" id="9805953at2"/>
<dbReference type="GO" id="GO:0043565">
    <property type="term" value="F:sequence-specific DNA binding"/>
    <property type="evidence" value="ECO:0007669"/>
    <property type="project" value="InterPro"/>
</dbReference>
<dbReference type="Gene3D" id="1.10.10.60">
    <property type="entry name" value="Homeodomain-like"/>
    <property type="match status" value="1"/>
</dbReference>
<protein>
    <submittedName>
        <fullName evidence="7">Transcriptional regulator of acetoin/glycerol metabolism</fullName>
    </submittedName>
</protein>
<dbReference type="InterPro" id="IPR002078">
    <property type="entry name" value="Sigma_54_int"/>
</dbReference>
<dbReference type="Gene3D" id="1.10.8.60">
    <property type="match status" value="1"/>
</dbReference>
<accession>A0A1H8MG25</accession>
<evidence type="ECO:0000256" key="3">
    <source>
        <dbReference type="ARBA" id="ARBA00023012"/>
    </source>
</evidence>
<gene>
    <name evidence="7" type="ORF">SAMN04488103_11341</name>
</gene>
<dbReference type="EMBL" id="FOCE01000013">
    <property type="protein sequence ID" value="SEO16345.1"/>
    <property type="molecule type" value="Genomic_DNA"/>
</dbReference>
<dbReference type="InterPro" id="IPR009057">
    <property type="entry name" value="Homeodomain-like_sf"/>
</dbReference>
<dbReference type="SUPFAM" id="SSF52540">
    <property type="entry name" value="P-loop containing nucleoside triphosphate hydrolases"/>
    <property type="match status" value="1"/>
</dbReference>
<evidence type="ECO:0000256" key="5">
    <source>
        <dbReference type="ARBA" id="ARBA00023163"/>
    </source>
</evidence>
<evidence type="ECO:0000256" key="4">
    <source>
        <dbReference type="ARBA" id="ARBA00023015"/>
    </source>
</evidence>
<sequence length="578" mass="63983">MVASVQKAALRELLDLSKARSTQKHRLAVSTRSPILRLQNTEISQRREQFQYLIGGAASELDRSALLPSKSRYCLLVSDAEGVVLESYAPEGLEVEFQRCGLMAGGIWNEKLAGTNGISIALEAGRVVTVSGEDHFYHCFSRFACTSSPLSDAQNNLIGSVTLVGAAGRRHDEISLCEQSLHRASRQFQTRLFRNFHSDKMTARLMSRDAMTRRCFETMVACDDRGVVVFNLPLWQDDARPDLHQNLVGRHLSDLHDFEISLRGPARVPPRRYYVNPGTPSLPARLDRTGPLAGFADQGAAMRKLVETARKLAAYRVPLLICGAPGGDSRDFAQAIIADLGLISPTGVTLDAYSPNASEALAQALDAMRFLGDYPVERVSPTLVLQNIEHLDGPAQIRLKQFLEAEDRANGDRYNEDRALVLFTSDQPWAQLRSGSSLQPDLLCLIGQSVLNLPPLRQREVERLVTAHLARDRADPPTVSAQAMALLCAYDWPGNQLEMRAVLREALICGNGTTINVIDLPDRIQNRPATPKRDYVRYSLRDALNSADWNVTKAARLLGISRATINRWIASEGLQRPE</sequence>
<evidence type="ECO:0000313" key="7">
    <source>
        <dbReference type="EMBL" id="SEO16345.1"/>
    </source>
</evidence>
<organism evidence="7 8">
    <name type="scientific">Gemmobacter aquatilis</name>
    <dbReference type="NCBI Taxonomy" id="933059"/>
    <lineage>
        <taxon>Bacteria</taxon>
        <taxon>Pseudomonadati</taxon>
        <taxon>Pseudomonadota</taxon>
        <taxon>Alphaproteobacteria</taxon>
        <taxon>Rhodobacterales</taxon>
        <taxon>Paracoccaceae</taxon>
        <taxon>Gemmobacter</taxon>
    </lineage>
</organism>
<evidence type="ECO:0000256" key="1">
    <source>
        <dbReference type="ARBA" id="ARBA00022741"/>
    </source>
</evidence>
<dbReference type="InterPro" id="IPR027417">
    <property type="entry name" value="P-loop_NTPase"/>
</dbReference>
<keyword evidence="5" id="KW-0804">Transcription</keyword>
<keyword evidence="4" id="KW-0805">Transcription regulation</keyword>
<dbReference type="AlphaFoldDB" id="A0A1H8MG25"/>
<keyword evidence="8" id="KW-1185">Reference proteome</keyword>
<evidence type="ECO:0000313" key="8">
    <source>
        <dbReference type="Proteomes" id="UP000198761"/>
    </source>
</evidence>
<proteinExistence type="predicted"/>
<dbReference type="GO" id="GO:0006355">
    <property type="term" value="P:regulation of DNA-templated transcription"/>
    <property type="evidence" value="ECO:0007669"/>
    <property type="project" value="InterPro"/>
</dbReference>
<evidence type="ECO:0000259" key="6">
    <source>
        <dbReference type="PROSITE" id="PS50045"/>
    </source>
</evidence>
<dbReference type="PRINTS" id="PR01590">
    <property type="entry name" value="HTHFIS"/>
</dbReference>
<dbReference type="Gene3D" id="3.30.450.40">
    <property type="match status" value="1"/>
</dbReference>
<dbReference type="STRING" id="933059.SAMN04488103_11341"/>
<dbReference type="SUPFAM" id="SSF46689">
    <property type="entry name" value="Homeodomain-like"/>
    <property type="match status" value="1"/>
</dbReference>
<dbReference type="GO" id="GO:0000160">
    <property type="term" value="P:phosphorelay signal transduction system"/>
    <property type="evidence" value="ECO:0007669"/>
    <property type="project" value="UniProtKB-KW"/>
</dbReference>
<evidence type="ECO:0000256" key="2">
    <source>
        <dbReference type="ARBA" id="ARBA00022840"/>
    </source>
</evidence>
<keyword evidence="1" id="KW-0547">Nucleotide-binding</keyword>
<dbReference type="GO" id="GO:0005524">
    <property type="term" value="F:ATP binding"/>
    <property type="evidence" value="ECO:0007669"/>
    <property type="project" value="UniProtKB-KW"/>
</dbReference>
<feature type="domain" description="Sigma-54 factor interaction" evidence="6">
    <location>
        <begin position="295"/>
        <end position="508"/>
    </location>
</feature>
<dbReference type="RefSeq" id="WP_091303410.1">
    <property type="nucleotide sequence ID" value="NZ_FOCE01000013.1"/>
</dbReference>
<dbReference type="Gene3D" id="3.40.50.300">
    <property type="entry name" value="P-loop containing nucleotide triphosphate hydrolases"/>
    <property type="match status" value="1"/>
</dbReference>
<dbReference type="PROSITE" id="PS50045">
    <property type="entry name" value="SIGMA54_INTERACT_4"/>
    <property type="match status" value="1"/>
</dbReference>
<dbReference type="Pfam" id="PF25601">
    <property type="entry name" value="AAA_lid_14"/>
    <property type="match status" value="1"/>
</dbReference>
<dbReference type="Proteomes" id="UP000198761">
    <property type="component" value="Unassembled WGS sequence"/>
</dbReference>
<reference evidence="7 8" key="1">
    <citation type="submission" date="2016-10" db="EMBL/GenBank/DDBJ databases">
        <authorList>
            <person name="de Groot N.N."/>
        </authorList>
    </citation>
    <scope>NUCLEOTIDE SEQUENCE [LARGE SCALE GENOMIC DNA]</scope>
    <source>
        <strain evidence="7 8">DSM 3857</strain>
    </source>
</reference>
<dbReference type="InterPro" id="IPR058031">
    <property type="entry name" value="AAA_lid_NorR"/>
</dbReference>
<keyword evidence="3" id="KW-0902">Two-component regulatory system</keyword>
<dbReference type="PANTHER" id="PTHR32071">
    <property type="entry name" value="TRANSCRIPTIONAL REGULATORY PROTEIN"/>
    <property type="match status" value="1"/>
</dbReference>
<name>A0A1H8MG25_9RHOB</name>